<keyword evidence="4" id="KW-1185">Reference proteome</keyword>
<dbReference type="OrthoDB" id="7751476at2759"/>
<dbReference type="GO" id="GO:0019825">
    <property type="term" value="F:oxygen binding"/>
    <property type="evidence" value="ECO:0007669"/>
    <property type="project" value="InterPro"/>
</dbReference>
<comment type="similarity">
    <text evidence="1">Belongs to the globin family.</text>
</comment>
<keyword evidence="1" id="KW-0349">Heme</keyword>
<dbReference type="Proteomes" id="UP000007798">
    <property type="component" value="Unassembled WGS sequence"/>
</dbReference>
<dbReference type="Gene3D" id="1.10.490.10">
    <property type="entry name" value="Globins"/>
    <property type="match status" value="1"/>
</dbReference>
<reference evidence="3 4" key="1">
    <citation type="journal article" date="2007" name="Nature">
        <title>Evolution of genes and genomes on the Drosophila phylogeny.</title>
        <authorList>
            <consortium name="Drosophila 12 Genomes Consortium"/>
            <person name="Clark A.G."/>
            <person name="Eisen M.B."/>
            <person name="Smith D.R."/>
            <person name="Bergman C.M."/>
            <person name="Oliver B."/>
            <person name="Markow T.A."/>
            <person name="Kaufman T.C."/>
            <person name="Kellis M."/>
            <person name="Gelbart W."/>
            <person name="Iyer V.N."/>
            <person name="Pollard D.A."/>
            <person name="Sackton T.B."/>
            <person name="Larracuente A.M."/>
            <person name="Singh N.D."/>
            <person name="Abad J.P."/>
            <person name="Abt D.N."/>
            <person name="Adryan B."/>
            <person name="Aguade M."/>
            <person name="Akashi H."/>
            <person name="Anderson W.W."/>
            <person name="Aquadro C.F."/>
            <person name="Ardell D.H."/>
            <person name="Arguello R."/>
            <person name="Artieri C.G."/>
            <person name="Barbash D.A."/>
            <person name="Barker D."/>
            <person name="Barsanti P."/>
            <person name="Batterham P."/>
            <person name="Batzoglou S."/>
            <person name="Begun D."/>
            <person name="Bhutkar A."/>
            <person name="Blanco E."/>
            <person name="Bosak S.A."/>
            <person name="Bradley R.K."/>
            <person name="Brand A.D."/>
            <person name="Brent M.R."/>
            <person name="Brooks A.N."/>
            <person name="Brown R.H."/>
            <person name="Butlin R.K."/>
            <person name="Caggese C."/>
            <person name="Calvi B.R."/>
            <person name="Bernardo de Carvalho A."/>
            <person name="Caspi A."/>
            <person name="Castrezana S."/>
            <person name="Celniker S.E."/>
            <person name="Chang J.L."/>
            <person name="Chapple C."/>
            <person name="Chatterji S."/>
            <person name="Chinwalla A."/>
            <person name="Civetta A."/>
            <person name="Clifton S.W."/>
            <person name="Comeron J.M."/>
            <person name="Costello J.C."/>
            <person name="Coyne J.A."/>
            <person name="Daub J."/>
            <person name="David R.G."/>
            <person name="Delcher A.L."/>
            <person name="Delehaunty K."/>
            <person name="Do C.B."/>
            <person name="Ebling H."/>
            <person name="Edwards K."/>
            <person name="Eickbush T."/>
            <person name="Evans J.D."/>
            <person name="Filipski A."/>
            <person name="Findeiss S."/>
            <person name="Freyhult E."/>
            <person name="Fulton L."/>
            <person name="Fulton R."/>
            <person name="Garcia A.C."/>
            <person name="Gardiner A."/>
            <person name="Garfield D.A."/>
            <person name="Garvin B.E."/>
            <person name="Gibson G."/>
            <person name="Gilbert D."/>
            <person name="Gnerre S."/>
            <person name="Godfrey J."/>
            <person name="Good R."/>
            <person name="Gotea V."/>
            <person name="Gravely B."/>
            <person name="Greenberg A.J."/>
            <person name="Griffiths-Jones S."/>
            <person name="Gross S."/>
            <person name="Guigo R."/>
            <person name="Gustafson E.A."/>
            <person name="Haerty W."/>
            <person name="Hahn M.W."/>
            <person name="Halligan D.L."/>
            <person name="Halpern A.L."/>
            <person name="Halter G.M."/>
            <person name="Han M.V."/>
            <person name="Heger A."/>
            <person name="Hillier L."/>
            <person name="Hinrichs A.S."/>
            <person name="Holmes I."/>
            <person name="Hoskins R.A."/>
            <person name="Hubisz M.J."/>
            <person name="Hultmark D."/>
            <person name="Huntley M.A."/>
            <person name="Jaffe D.B."/>
            <person name="Jagadeeshan S."/>
            <person name="Jeck W.R."/>
            <person name="Johnson J."/>
            <person name="Jones C.D."/>
            <person name="Jordan W.C."/>
            <person name="Karpen G.H."/>
            <person name="Kataoka E."/>
            <person name="Keightley P.D."/>
            <person name="Kheradpour P."/>
            <person name="Kirkness E.F."/>
            <person name="Koerich L.B."/>
            <person name="Kristiansen K."/>
            <person name="Kudrna D."/>
            <person name="Kulathinal R.J."/>
            <person name="Kumar S."/>
            <person name="Kwok R."/>
            <person name="Lander E."/>
            <person name="Langley C.H."/>
            <person name="Lapoint R."/>
            <person name="Lazzaro B.P."/>
            <person name="Lee S.J."/>
            <person name="Levesque L."/>
            <person name="Li R."/>
            <person name="Lin C.F."/>
            <person name="Lin M.F."/>
            <person name="Lindblad-Toh K."/>
            <person name="Llopart A."/>
            <person name="Long M."/>
            <person name="Low L."/>
            <person name="Lozovsky E."/>
            <person name="Lu J."/>
            <person name="Luo M."/>
            <person name="Machado C.A."/>
            <person name="Makalowski W."/>
            <person name="Marzo M."/>
            <person name="Matsuda M."/>
            <person name="Matzkin L."/>
            <person name="McAllister B."/>
            <person name="McBride C.S."/>
            <person name="McKernan B."/>
            <person name="McKernan K."/>
            <person name="Mendez-Lago M."/>
            <person name="Minx P."/>
            <person name="Mollenhauer M.U."/>
            <person name="Montooth K."/>
            <person name="Mount S.M."/>
            <person name="Mu X."/>
            <person name="Myers E."/>
            <person name="Negre B."/>
            <person name="Newfeld S."/>
            <person name="Nielsen R."/>
            <person name="Noor M.A."/>
            <person name="O'Grady P."/>
            <person name="Pachter L."/>
            <person name="Papaceit M."/>
            <person name="Parisi M.J."/>
            <person name="Parisi M."/>
            <person name="Parts L."/>
            <person name="Pedersen J.S."/>
            <person name="Pesole G."/>
            <person name="Phillippy A.M."/>
            <person name="Ponting C.P."/>
            <person name="Pop M."/>
            <person name="Porcelli D."/>
            <person name="Powell J.R."/>
            <person name="Prohaska S."/>
            <person name="Pruitt K."/>
            <person name="Puig M."/>
            <person name="Quesneville H."/>
            <person name="Ram K.R."/>
            <person name="Rand D."/>
            <person name="Rasmussen M.D."/>
            <person name="Reed L.K."/>
            <person name="Reenan R."/>
            <person name="Reily A."/>
            <person name="Remington K.A."/>
            <person name="Rieger T.T."/>
            <person name="Ritchie M.G."/>
            <person name="Robin C."/>
            <person name="Rogers Y.H."/>
            <person name="Rohde C."/>
            <person name="Rozas J."/>
            <person name="Rubenfield M.J."/>
            <person name="Ruiz A."/>
            <person name="Russo S."/>
            <person name="Salzberg S.L."/>
            <person name="Sanchez-Gracia A."/>
            <person name="Saranga D.J."/>
            <person name="Sato H."/>
            <person name="Schaeffer S.W."/>
            <person name="Schatz M.C."/>
            <person name="Schlenke T."/>
            <person name="Schwartz R."/>
            <person name="Segarra C."/>
            <person name="Singh R.S."/>
            <person name="Sirot L."/>
            <person name="Sirota M."/>
            <person name="Sisneros N.B."/>
            <person name="Smith C.D."/>
            <person name="Smith T.F."/>
            <person name="Spieth J."/>
            <person name="Stage D.E."/>
            <person name="Stark A."/>
            <person name="Stephan W."/>
            <person name="Strausberg R.L."/>
            <person name="Strempel S."/>
            <person name="Sturgill D."/>
            <person name="Sutton G."/>
            <person name="Sutton G.G."/>
            <person name="Tao W."/>
            <person name="Teichmann S."/>
            <person name="Tobari Y.N."/>
            <person name="Tomimura Y."/>
            <person name="Tsolas J.M."/>
            <person name="Valente V.L."/>
            <person name="Venter E."/>
            <person name="Venter J.C."/>
            <person name="Vicario S."/>
            <person name="Vieira F.G."/>
            <person name="Vilella A.J."/>
            <person name="Villasante A."/>
            <person name="Walenz B."/>
            <person name="Wang J."/>
            <person name="Wasserman M."/>
            <person name="Watts T."/>
            <person name="Wilson D."/>
            <person name="Wilson R.K."/>
            <person name="Wing R.A."/>
            <person name="Wolfner M.F."/>
            <person name="Wong A."/>
            <person name="Wong G.K."/>
            <person name="Wu C.I."/>
            <person name="Wu G."/>
            <person name="Yamamoto D."/>
            <person name="Yang H.P."/>
            <person name="Yang S.P."/>
            <person name="Yorke J.A."/>
            <person name="Yoshida K."/>
            <person name="Zdobnov E."/>
            <person name="Zhang P."/>
            <person name="Zhang Y."/>
            <person name="Zimin A.V."/>
            <person name="Baldwin J."/>
            <person name="Abdouelleil A."/>
            <person name="Abdulkadir J."/>
            <person name="Abebe A."/>
            <person name="Abera B."/>
            <person name="Abreu J."/>
            <person name="Acer S.C."/>
            <person name="Aftuck L."/>
            <person name="Alexander A."/>
            <person name="An P."/>
            <person name="Anderson E."/>
            <person name="Anderson S."/>
            <person name="Arachi H."/>
            <person name="Azer M."/>
            <person name="Bachantsang P."/>
            <person name="Barry A."/>
            <person name="Bayul T."/>
            <person name="Berlin A."/>
            <person name="Bessette D."/>
            <person name="Bloom T."/>
            <person name="Blye J."/>
            <person name="Boguslavskiy L."/>
            <person name="Bonnet C."/>
            <person name="Boukhgalter B."/>
            <person name="Bourzgui I."/>
            <person name="Brown A."/>
            <person name="Cahill P."/>
            <person name="Channer S."/>
            <person name="Cheshatsang Y."/>
            <person name="Chuda L."/>
            <person name="Citroen M."/>
            <person name="Collymore A."/>
            <person name="Cooke P."/>
            <person name="Costello M."/>
            <person name="D'Aco K."/>
            <person name="Daza R."/>
            <person name="De Haan G."/>
            <person name="DeGray S."/>
            <person name="DeMaso C."/>
            <person name="Dhargay N."/>
            <person name="Dooley K."/>
            <person name="Dooley E."/>
            <person name="Doricent M."/>
            <person name="Dorje P."/>
            <person name="Dorjee K."/>
            <person name="Dupes A."/>
            <person name="Elong R."/>
            <person name="Falk J."/>
            <person name="Farina A."/>
            <person name="Faro S."/>
            <person name="Ferguson D."/>
            <person name="Fisher S."/>
            <person name="Foley C.D."/>
            <person name="Franke A."/>
            <person name="Friedrich D."/>
            <person name="Gadbois L."/>
            <person name="Gearin G."/>
            <person name="Gearin C.R."/>
            <person name="Giannoukos G."/>
            <person name="Goode T."/>
            <person name="Graham J."/>
            <person name="Grandbois E."/>
            <person name="Grewal S."/>
            <person name="Gyaltsen K."/>
            <person name="Hafez N."/>
            <person name="Hagos B."/>
            <person name="Hall J."/>
            <person name="Henson C."/>
            <person name="Hollinger A."/>
            <person name="Honan T."/>
            <person name="Huard M.D."/>
            <person name="Hughes L."/>
            <person name="Hurhula B."/>
            <person name="Husby M.E."/>
            <person name="Kamat A."/>
            <person name="Kanga B."/>
            <person name="Kashin S."/>
            <person name="Khazanovich D."/>
            <person name="Kisner P."/>
            <person name="Lance K."/>
            <person name="Lara M."/>
            <person name="Lee W."/>
            <person name="Lennon N."/>
            <person name="Letendre F."/>
            <person name="LeVine R."/>
            <person name="Lipovsky A."/>
            <person name="Liu X."/>
            <person name="Liu J."/>
            <person name="Liu S."/>
            <person name="Lokyitsang T."/>
            <person name="Lokyitsang Y."/>
            <person name="Lubonja R."/>
            <person name="Lui A."/>
            <person name="MacDonald P."/>
            <person name="Magnisalis V."/>
            <person name="Maru K."/>
            <person name="Matthews C."/>
            <person name="McCusker W."/>
            <person name="McDonough S."/>
            <person name="Mehta T."/>
            <person name="Meldrim J."/>
            <person name="Meneus L."/>
            <person name="Mihai O."/>
            <person name="Mihalev A."/>
            <person name="Mihova T."/>
            <person name="Mittelman R."/>
            <person name="Mlenga V."/>
            <person name="Montmayeur A."/>
            <person name="Mulrain L."/>
            <person name="Navidi A."/>
            <person name="Naylor J."/>
            <person name="Negash T."/>
            <person name="Nguyen T."/>
            <person name="Nguyen N."/>
            <person name="Nicol R."/>
            <person name="Norbu C."/>
            <person name="Norbu N."/>
            <person name="Novod N."/>
            <person name="O'Neill B."/>
            <person name="Osman S."/>
            <person name="Markiewicz E."/>
            <person name="Oyono O.L."/>
            <person name="Patti C."/>
            <person name="Phunkhang P."/>
            <person name="Pierre F."/>
            <person name="Priest M."/>
            <person name="Raghuraman S."/>
            <person name="Rege F."/>
            <person name="Reyes R."/>
            <person name="Rise C."/>
            <person name="Rogov P."/>
            <person name="Ross K."/>
            <person name="Ryan E."/>
            <person name="Settipalli S."/>
            <person name="Shea T."/>
            <person name="Sherpa N."/>
            <person name="Shi L."/>
            <person name="Shih D."/>
            <person name="Sparrow T."/>
            <person name="Spaulding J."/>
            <person name="Stalker J."/>
            <person name="Stange-Thomann N."/>
            <person name="Stavropoulos S."/>
            <person name="Stone C."/>
            <person name="Strader C."/>
            <person name="Tesfaye S."/>
            <person name="Thomson T."/>
            <person name="Thoulutsang Y."/>
            <person name="Thoulutsang D."/>
            <person name="Topham K."/>
            <person name="Topping I."/>
            <person name="Tsamla T."/>
            <person name="Vassiliev H."/>
            <person name="Vo A."/>
            <person name="Wangchuk T."/>
            <person name="Wangdi T."/>
            <person name="Weiand M."/>
            <person name="Wilkinson J."/>
            <person name="Wilson A."/>
            <person name="Yadav S."/>
            <person name="Young G."/>
            <person name="Yu Q."/>
            <person name="Zembek L."/>
            <person name="Zhong D."/>
            <person name="Zimmer A."/>
            <person name="Zwirko Z."/>
            <person name="Jaffe D.B."/>
            <person name="Alvarez P."/>
            <person name="Brockman W."/>
            <person name="Butler J."/>
            <person name="Chin C."/>
            <person name="Gnerre S."/>
            <person name="Grabherr M."/>
            <person name="Kleber M."/>
            <person name="Mauceli E."/>
            <person name="MacCallum I."/>
        </authorList>
    </citation>
    <scope>NUCLEOTIDE SEQUENCE [LARGE SCALE GENOMIC DNA]</scope>
    <source>
        <strain evidence="4">Tucson 14030-0811.24</strain>
    </source>
</reference>
<dbReference type="eggNOG" id="ENOG502TB9X">
    <property type="taxonomic scope" value="Eukaryota"/>
</dbReference>
<dbReference type="CDD" id="cd01040">
    <property type="entry name" value="Mb-like"/>
    <property type="match status" value="1"/>
</dbReference>
<evidence type="ECO:0000313" key="3">
    <source>
        <dbReference type="EMBL" id="EDW77563.1"/>
    </source>
</evidence>
<dbReference type="SUPFAM" id="SSF46458">
    <property type="entry name" value="Globin-like"/>
    <property type="match status" value="1"/>
</dbReference>
<sequence>MEESGLNADRDDHIPEIHSLPIYPKPLATRDVSHKVDENGFSITEKAALRNAWRFVEPFVRRYGKDNFYTFLTTNDHLINVFRYYNTIQLGKLHSHALTMMKLLTRLIQNIDNNIEFRLALEENLPRHMKAGVEKHYMRMLANAIKDYLLACPQLCNHNSPTLTRAMERLVTIVGEHAHTEEVRKRAMSFAYMSWQRGSEVGDMYNTKRSTVFLTPDK</sequence>
<dbReference type="GO" id="GO:0005344">
    <property type="term" value="F:oxygen carrier activity"/>
    <property type="evidence" value="ECO:0007669"/>
    <property type="project" value="UniProtKB-KW"/>
</dbReference>
<dbReference type="KEGG" id="dwi:6644120"/>
<dbReference type="InterPro" id="IPR009050">
    <property type="entry name" value="Globin-like_sf"/>
</dbReference>
<gene>
    <name evidence="3" type="primary">Dwil\GK24567</name>
    <name evidence="3" type="ORF">Dwil_GK24567</name>
</gene>
<keyword evidence="1" id="KW-0813">Transport</keyword>
<dbReference type="SMR" id="B4N0F0"/>
<feature type="domain" description="Globin" evidence="2">
    <location>
        <begin position="68"/>
        <end position="151"/>
    </location>
</feature>
<organism evidence="3 4">
    <name type="scientific">Drosophila willistoni</name>
    <name type="common">Fruit fly</name>
    <dbReference type="NCBI Taxonomy" id="7260"/>
    <lineage>
        <taxon>Eukaryota</taxon>
        <taxon>Metazoa</taxon>
        <taxon>Ecdysozoa</taxon>
        <taxon>Arthropoda</taxon>
        <taxon>Hexapoda</taxon>
        <taxon>Insecta</taxon>
        <taxon>Pterygota</taxon>
        <taxon>Neoptera</taxon>
        <taxon>Endopterygota</taxon>
        <taxon>Diptera</taxon>
        <taxon>Brachycera</taxon>
        <taxon>Muscomorpha</taxon>
        <taxon>Ephydroidea</taxon>
        <taxon>Drosophilidae</taxon>
        <taxon>Drosophila</taxon>
        <taxon>Sophophora</taxon>
    </lineage>
</organism>
<dbReference type="InParanoid" id="B4N0F0"/>
<dbReference type="OMA" id="HGHATAM"/>
<accession>B4N0F0</accession>
<evidence type="ECO:0000259" key="2">
    <source>
        <dbReference type="Pfam" id="PF00042"/>
    </source>
</evidence>
<protein>
    <recommendedName>
        <fullName evidence="2">Globin domain-containing protein</fullName>
    </recommendedName>
</protein>
<proteinExistence type="inferred from homology"/>
<dbReference type="InterPro" id="IPR012292">
    <property type="entry name" value="Globin/Proto"/>
</dbReference>
<dbReference type="FunCoup" id="B4N0F0">
    <property type="interactions" value="6"/>
</dbReference>
<name>B4N0F0_DROWI</name>
<keyword evidence="1" id="KW-0408">Iron</keyword>
<dbReference type="Pfam" id="PF00042">
    <property type="entry name" value="Globin"/>
    <property type="match status" value="1"/>
</dbReference>
<evidence type="ECO:0000256" key="1">
    <source>
        <dbReference type="RuleBase" id="RU000356"/>
    </source>
</evidence>
<dbReference type="InterPro" id="IPR044399">
    <property type="entry name" value="Mb-like_M"/>
</dbReference>
<dbReference type="PhylomeDB" id="B4N0F0"/>
<keyword evidence="1" id="KW-0561">Oxygen transport</keyword>
<dbReference type="HOGENOM" id="CLU_1246521_0_0_1"/>
<dbReference type="STRING" id="7260.B4N0F0"/>
<evidence type="ECO:0000313" key="4">
    <source>
        <dbReference type="Proteomes" id="UP000007798"/>
    </source>
</evidence>
<keyword evidence="1" id="KW-0479">Metal-binding</keyword>
<dbReference type="AlphaFoldDB" id="B4N0F0"/>
<dbReference type="GO" id="GO:0020037">
    <property type="term" value="F:heme binding"/>
    <property type="evidence" value="ECO:0007669"/>
    <property type="project" value="InterPro"/>
</dbReference>
<dbReference type="EMBL" id="CH963920">
    <property type="protein sequence ID" value="EDW77563.1"/>
    <property type="molecule type" value="Genomic_DNA"/>
</dbReference>
<dbReference type="InterPro" id="IPR000971">
    <property type="entry name" value="Globin"/>
</dbReference>